<keyword evidence="3" id="KW-1185">Reference proteome</keyword>
<dbReference type="AlphaFoldDB" id="A0A5C6E430"/>
<gene>
    <name evidence="2" type="ORF">Poly51_63300</name>
</gene>
<dbReference type="EMBL" id="SJPW01000021">
    <property type="protein sequence ID" value="TWU43570.1"/>
    <property type="molecule type" value="Genomic_DNA"/>
</dbReference>
<evidence type="ECO:0000313" key="3">
    <source>
        <dbReference type="Proteomes" id="UP000318288"/>
    </source>
</evidence>
<dbReference type="OrthoDB" id="282040at2"/>
<proteinExistence type="predicted"/>
<evidence type="ECO:0000256" key="1">
    <source>
        <dbReference type="SAM" id="MobiDB-lite"/>
    </source>
</evidence>
<accession>A0A5C6E430</accession>
<protein>
    <submittedName>
        <fullName evidence="2">Uncharacterized protein</fullName>
    </submittedName>
</protein>
<sequence length="86" mass="9574">MKRNTRPKLDKESTATDSPSGIVADGYDRLVSAVESDARRIVEAKYADEWNASGMLRRWKLQRQMDTETAAIVAATMPDVSPDALF</sequence>
<comment type="caution">
    <text evidence="2">The sequence shown here is derived from an EMBL/GenBank/DDBJ whole genome shotgun (WGS) entry which is preliminary data.</text>
</comment>
<feature type="region of interest" description="Disordered" evidence="1">
    <location>
        <begin position="1"/>
        <end position="22"/>
    </location>
</feature>
<evidence type="ECO:0000313" key="2">
    <source>
        <dbReference type="EMBL" id="TWU43570.1"/>
    </source>
</evidence>
<dbReference type="Proteomes" id="UP000318288">
    <property type="component" value="Unassembled WGS sequence"/>
</dbReference>
<organism evidence="2 3">
    <name type="scientific">Rubripirellula tenax</name>
    <dbReference type="NCBI Taxonomy" id="2528015"/>
    <lineage>
        <taxon>Bacteria</taxon>
        <taxon>Pseudomonadati</taxon>
        <taxon>Planctomycetota</taxon>
        <taxon>Planctomycetia</taxon>
        <taxon>Pirellulales</taxon>
        <taxon>Pirellulaceae</taxon>
        <taxon>Rubripirellula</taxon>
    </lineage>
</organism>
<dbReference type="RefSeq" id="WP_146462627.1">
    <property type="nucleotide sequence ID" value="NZ_SJPW01000021.1"/>
</dbReference>
<reference evidence="2 3" key="1">
    <citation type="submission" date="2019-02" db="EMBL/GenBank/DDBJ databases">
        <title>Deep-cultivation of Planctomycetes and their phenomic and genomic characterization uncovers novel biology.</title>
        <authorList>
            <person name="Wiegand S."/>
            <person name="Jogler M."/>
            <person name="Boedeker C."/>
            <person name="Pinto D."/>
            <person name="Vollmers J."/>
            <person name="Rivas-Marin E."/>
            <person name="Kohn T."/>
            <person name="Peeters S.H."/>
            <person name="Heuer A."/>
            <person name="Rast P."/>
            <person name="Oberbeckmann S."/>
            <person name="Bunk B."/>
            <person name="Jeske O."/>
            <person name="Meyerdierks A."/>
            <person name="Storesund J.E."/>
            <person name="Kallscheuer N."/>
            <person name="Luecker S."/>
            <person name="Lage O.M."/>
            <person name="Pohl T."/>
            <person name="Merkel B.J."/>
            <person name="Hornburger P."/>
            <person name="Mueller R.-W."/>
            <person name="Bruemmer F."/>
            <person name="Labrenz M."/>
            <person name="Spormann A.M."/>
            <person name="Op Den Camp H."/>
            <person name="Overmann J."/>
            <person name="Amann R."/>
            <person name="Jetten M.S.M."/>
            <person name="Mascher T."/>
            <person name="Medema M.H."/>
            <person name="Devos D.P."/>
            <person name="Kaster A.-K."/>
            <person name="Ovreas L."/>
            <person name="Rohde M."/>
            <person name="Galperin M.Y."/>
            <person name="Jogler C."/>
        </authorList>
    </citation>
    <scope>NUCLEOTIDE SEQUENCE [LARGE SCALE GENOMIC DNA]</scope>
    <source>
        <strain evidence="2 3">Poly51</strain>
    </source>
</reference>
<name>A0A5C6E430_9BACT</name>